<feature type="compositionally biased region" description="Basic and acidic residues" evidence="1">
    <location>
        <begin position="9"/>
        <end position="28"/>
    </location>
</feature>
<gene>
    <name evidence="3" type="ORF">EZ242_16775</name>
</gene>
<dbReference type="Proteomes" id="UP000297564">
    <property type="component" value="Unassembled WGS sequence"/>
</dbReference>
<dbReference type="EMBL" id="SMLL01000006">
    <property type="protein sequence ID" value="TFY98100.1"/>
    <property type="molecule type" value="Genomic_DNA"/>
</dbReference>
<evidence type="ECO:0000313" key="4">
    <source>
        <dbReference type="Proteomes" id="UP000297564"/>
    </source>
</evidence>
<comment type="caution">
    <text evidence="3">The sequence shown here is derived from an EMBL/GenBank/DDBJ whole genome shotgun (WGS) entry which is preliminary data.</text>
</comment>
<keyword evidence="2" id="KW-0472">Membrane</keyword>
<feature type="transmembrane region" description="Helical" evidence="2">
    <location>
        <begin position="167"/>
        <end position="184"/>
    </location>
</feature>
<feature type="region of interest" description="Disordered" evidence="1">
    <location>
        <begin position="1"/>
        <end position="28"/>
    </location>
</feature>
<organism evidence="3 4">
    <name type="scientific">Ramlibacter rhizophilus</name>
    <dbReference type="NCBI Taxonomy" id="1781167"/>
    <lineage>
        <taxon>Bacteria</taxon>
        <taxon>Pseudomonadati</taxon>
        <taxon>Pseudomonadota</taxon>
        <taxon>Betaproteobacteria</taxon>
        <taxon>Burkholderiales</taxon>
        <taxon>Comamonadaceae</taxon>
        <taxon>Ramlibacter</taxon>
    </lineage>
</organism>
<proteinExistence type="predicted"/>
<reference evidence="3 4" key="1">
    <citation type="submission" date="2019-03" db="EMBL/GenBank/DDBJ databases">
        <title>Ramlibacter rhizophilus CCTCC AB2015357, whole genome shotgun sequence.</title>
        <authorList>
            <person name="Zhang X."/>
            <person name="Feng G."/>
            <person name="Zhu H."/>
        </authorList>
    </citation>
    <scope>NUCLEOTIDE SEQUENCE [LARGE SCALE GENOMIC DNA]</scope>
    <source>
        <strain evidence="3 4">CCTCC AB2015357</strain>
    </source>
</reference>
<feature type="transmembrane region" description="Helical" evidence="2">
    <location>
        <begin position="141"/>
        <end position="161"/>
    </location>
</feature>
<evidence type="ECO:0000313" key="3">
    <source>
        <dbReference type="EMBL" id="TFY98100.1"/>
    </source>
</evidence>
<protein>
    <submittedName>
        <fullName evidence="3">Uncharacterized protein</fullName>
    </submittedName>
</protein>
<feature type="transmembrane region" description="Helical" evidence="2">
    <location>
        <begin position="56"/>
        <end position="78"/>
    </location>
</feature>
<keyword evidence="2" id="KW-1133">Transmembrane helix</keyword>
<evidence type="ECO:0000256" key="2">
    <source>
        <dbReference type="SAM" id="Phobius"/>
    </source>
</evidence>
<dbReference type="AlphaFoldDB" id="A0A4Z0BH26"/>
<accession>A0A4Z0BH26</accession>
<sequence>MPEPLGVSKTDDAPDAVHRASEASDRARGVGVDASKASFVRKLLHWAHLPVALVDLLAACLAAVASFGFAAPLVPIAARQLQKVWRNEPPAAATTSPRLPTPDLDRASPPVRAAVEALRSARTRFEEASQKTRIDFHRAGFLSRLLGVGAATASLGLAIAATVASGGLAAPALVVSVLLLRQAVAHAHCAWRNWQAAEAGQPTLPMGSNAVANAAYAHARALGRPDAQARLEAARVAAGASFVVTAGCIALGAAFAVAVPLVERCVRLGCAMLQRAILPTVDNQRAQAHKIDLAQLRTQANLQLQRSLLDLLRARDEARLFLSAAHAEAEPDDLSALAAELGRWDLTDPMLQPLRQLLEDRLWLGLPARDRDTRVEALRERADVLSDATWGMGALVGGTSLLLQALT</sequence>
<name>A0A4Z0BH26_9BURK</name>
<dbReference type="RefSeq" id="WP_135286333.1">
    <property type="nucleotide sequence ID" value="NZ_SMLL01000006.1"/>
</dbReference>
<evidence type="ECO:0000256" key="1">
    <source>
        <dbReference type="SAM" id="MobiDB-lite"/>
    </source>
</evidence>
<keyword evidence="2" id="KW-0812">Transmembrane</keyword>
<feature type="transmembrane region" description="Helical" evidence="2">
    <location>
        <begin position="236"/>
        <end position="262"/>
    </location>
</feature>
<keyword evidence="4" id="KW-1185">Reference proteome</keyword>